<keyword evidence="2" id="KW-0732">Signal</keyword>
<dbReference type="Proteomes" id="UP000799770">
    <property type="component" value="Unassembled WGS sequence"/>
</dbReference>
<reference evidence="3" key="1">
    <citation type="journal article" date="2020" name="Stud. Mycol.">
        <title>101 Dothideomycetes genomes: a test case for predicting lifestyles and emergence of pathogens.</title>
        <authorList>
            <person name="Haridas S."/>
            <person name="Albert R."/>
            <person name="Binder M."/>
            <person name="Bloem J."/>
            <person name="Labutti K."/>
            <person name="Salamov A."/>
            <person name="Andreopoulos B."/>
            <person name="Baker S."/>
            <person name="Barry K."/>
            <person name="Bills G."/>
            <person name="Bluhm B."/>
            <person name="Cannon C."/>
            <person name="Castanera R."/>
            <person name="Culley D."/>
            <person name="Daum C."/>
            <person name="Ezra D."/>
            <person name="Gonzalez J."/>
            <person name="Henrissat B."/>
            <person name="Kuo A."/>
            <person name="Liang C."/>
            <person name="Lipzen A."/>
            <person name="Lutzoni F."/>
            <person name="Magnuson J."/>
            <person name="Mondo S."/>
            <person name="Nolan M."/>
            <person name="Ohm R."/>
            <person name="Pangilinan J."/>
            <person name="Park H.-J."/>
            <person name="Ramirez L."/>
            <person name="Alfaro M."/>
            <person name="Sun H."/>
            <person name="Tritt A."/>
            <person name="Yoshinaga Y."/>
            <person name="Zwiers L.-H."/>
            <person name="Turgeon B."/>
            <person name="Goodwin S."/>
            <person name="Spatafora J."/>
            <person name="Crous P."/>
            <person name="Grigoriev I."/>
        </authorList>
    </citation>
    <scope>NUCLEOTIDE SEQUENCE</scope>
    <source>
        <strain evidence="3">CBS 627.86</strain>
    </source>
</reference>
<feature type="region of interest" description="Disordered" evidence="1">
    <location>
        <begin position="53"/>
        <end position="75"/>
    </location>
</feature>
<evidence type="ECO:0000256" key="2">
    <source>
        <dbReference type="SAM" id="SignalP"/>
    </source>
</evidence>
<protein>
    <submittedName>
        <fullName evidence="3">Uncharacterized protein</fullName>
    </submittedName>
</protein>
<name>A0A6A5ZF01_9PLEO</name>
<keyword evidence="4" id="KW-1185">Reference proteome</keyword>
<proteinExistence type="predicted"/>
<evidence type="ECO:0000313" key="4">
    <source>
        <dbReference type="Proteomes" id="UP000799770"/>
    </source>
</evidence>
<feature type="chain" id="PRO_5025406530" evidence="2">
    <location>
        <begin position="22"/>
        <end position="189"/>
    </location>
</feature>
<evidence type="ECO:0000256" key="1">
    <source>
        <dbReference type="SAM" id="MobiDB-lite"/>
    </source>
</evidence>
<organism evidence="3 4">
    <name type="scientific">Lophiotrema nucula</name>
    <dbReference type="NCBI Taxonomy" id="690887"/>
    <lineage>
        <taxon>Eukaryota</taxon>
        <taxon>Fungi</taxon>
        <taxon>Dikarya</taxon>
        <taxon>Ascomycota</taxon>
        <taxon>Pezizomycotina</taxon>
        <taxon>Dothideomycetes</taxon>
        <taxon>Pleosporomycetidae</taxon>
        <taxon>Pleosporales</taxon>
        <taxon>Lophiotremataceae</taxon>
        <taxon>Lophiotrema</taxon>
    </lineage>
</organism>
<dbReference type="EMBL" id="ML977318">
    <property type="protein sequence ID" value="KAF2117826.1"/>
    <property type="molecule type" value="Genomic_DNA"/>
</dbReference>
<evidence type="ECO:0000313" key="3">
    <source>
        <dbReference type="EMBL" id="KAF2117826.1"/>
    </source>
</evidence>
<accession>A0A6A5ZF01</accession>
<dbReference type="AlphaFoldDB" id="A0A6A5ZF01"/>
<feature type="signal peptide" evidence="2">
    <location>
        <begin position="1"/>
        <end position="21"/>
    </location>
</feature>
<gene>
    <name evidence="3" type="ORF">BDV96DRAFT_403674</name>
</gene>
<sequence>MWVAVLVVIIVIAASIGGGIGGSVATQRAKSRSAAHSASLVATATITISVPQAQTSTSPTTTIPASSSSSPPSIAPYVPSSPVDVERIDNSCPSTSVSSAAPFKYIYNCTEFSNIGAADLSGLVAYTGKRIWGTVSSCSHCVEPERKVSGLWRKLLAEGEYCTVSISSAGYCAGLTMSLKGRKITINDT</sequence>